<reference evidence="3 5" key="1">
    <citation type="submission" date="2010-11" db="EMBL/GenBank/DDBJ databases">
        <title>The Genome Sequence of Synechococcus phage S-CAM8 0608BI06.</title>
        <authorList>
            <consortium name="The Broad Institute Genome Sequencing Platform"/>
            <person name="Henn M.R."/>
            <person name="Martiny J."/>
            <person name="Weihe C."/>
            <person name="Levin J."/>
            <person name="Malboeuf C."/>
            <person name="Casali M."/>
            <person name="Russ C."/>
            <person name="Lennon N."/>
            <person name="Chapman S.B."/>
            <person name="Erlich R."/>
            <person name="Young S.K."/>
            <person name="Yandava C."/>
            <person name="Zeng Q."/>
            <person name="Alvarado L."/>
            <person name="Anderson S."/>
            <person name="Berlin A."/>
            <person name="Chen Z."/>
            <person name="Freedman E."/>
            <person name="Gellesch M."/>
            <person name="Goldberg J."/>
            <person name="Green L."/>
            <person name="Griggs A."/>
            <person name="Gujja S."/>
            <person name="Heilman E.R."/>
            <person name="Heiman D."/>
            <person name="Hollinger A."/>
            <person name="Howarth C."/>
            <person name="Larson L."/>
            <person name="Mehta T."/>
            <person name="Pearson M."/>
            <person name="Roberts A."/>
            <person name="Ryan E."/>
            <person name="Saif S."/>
            <person name="Shea T."/>
            <person name="Shenoy N."/>
            <person name="Sisk P."/>
            <person name="Stolte C."/>
            <person name="Sykes S."/>
            <person name="White J."/>
            <person name="Haas B."/>
            <person name="Nusbaum C."/>
            <person name="Birren B."/>
        </authorList>
    </citation>
    <scope>NUCLEOTIDE SEQUENCE [LARGE SCALE GENOMIC DNA]</scope>
    <source>
        <strain evidence="3">S-CAM8 06008BI06</strain>
    </source>
</reference>
<feature type="compositionally biased region" description="Basic and acidic residues" evidence="1">
    <location>
        <begin position="75"/>
        <end position="96"/>
    </location>
</feature>
<organism evidence="2 7">
    <name type="scientific">Synechococcus phage S-CAM8</name>
    <dbReference type="NCBI Taxonomy" id="754038"/>
    <lineage>
        <taxon>Viruses</taxon>
        <taxon>Duplodnaviria</taxon>
        <taxon>Heunggongvirae</taxon>
        <taxon>Uroviricota</taxon>
        <taxon>Caudoviricetes</taxon>
        <taxon>Pantevenvirales</taxon>
        <taxon>Kyanoviridae</taxon>
        <taxon>Neritesvirus</taxon>
        <taxon>Neritesvirus scam8</taxon>
    </lineage>
</organism>
<evidence type="ECO:0000313" key="3">
    <source>
        <dbReference type="EMBL" id="AGN33863.1"/>
    </source>
</evidence>
<keyword evidence="5" id="KW-1185">Reference proteome</keyword>
<name>G8EXW0_9CAUD</name>
<dbReference type="Proteomes" id="UP000224839">
    <property type="component" value="Segment"/>
</dbReference>
<dbReference type="OrthoDB" id="23771at10239"/>
<protein>
    <submittedName>
        <fullName evidence="2">Uncharacterized protein</fullName>
    </submittedName>
</protein>
<dbReference type="Proteomes" id="UP000297591">
    <property type="component" value="Segment"/>
</dbReference>
<reference evidence="2 7" key="2">
    <citation type="submission" date="2010-12" db="EMBL/GenBank/DDBJ databases">
        <title>The Genome Sequence of Synechococcus phage S-CAM8 0608SB47.</title>
        <authorList>
            <consortium name="The Broad Institute Genome Sequencing Platform"/>
            <person name="Henn M.R."/>
            <person name="Martiny J."/>
            <person name="Weihe C."/>
            <person name="Levin J."/>
            <person name="Malboeuf C."/>
            <person name="Casali M."/>
            <person name="Russ C."/>
            <person name="Lennon N."/>
            <person name="Chapman S.B."/>
            <person name="Erlich R."/>
            <person name="Young S.K."/>
            <person name="Yandava C."/>
            <person name="Zeng Q."/>
            <person name="Alvarado L."/>
            <person name="Anderson S."/>
            <person name="Berlin A."/>
            <person name="Chen Z."/>
            <person name="Freedman E."/>
            <person name="Gellesch M."/>
            <person name="Goldberg J."/>
            <person name="Green L."/>
            <person name="Griggs A."/>
            <person name="Gujja S."/>
            <person name="Heilman E.R."/>
            <person name="Heiman D."/>
            <person name="Hollinger A."/>
            <person name="Howarth C."/>
            <person name="Larson L."/>
            <person name="Mehta T."/>
            <person name="Pearson M."/>
            <person name="Roberts A."/>
            <person name="Ryan E."/>
            <person name="Saif S."/>
            <person name="Shea T."/>
            <person name="Shenoy N."/>
            <person name="Sisk P."/>
            <person name="Stolte C."/>
            <person name="Sykes S."/>
            <person name="White J."/>
            <person name="Haas B."/>
            <person name="Nusbaum C."/>
            <person name="Birren B."/>
        </authorList>
    </citation>
    <scope>NUCLEOTIDE SEQUENCE [LARGE SCALE GENOMIC DNA]</scope>
    <source>
        <strain evidence="2 7">0608SB47</strain>
    </source>
</reference>
<reference evidence="4 6" key="3">
    <citation type="journal article" date="2016" name="Virology">
        <title>The genomic content and context of auxiliary metabolic genes in marine cyanomyoviruses.</title>
        <authorList>
            <person name="Crummett L.T."/>
            <person name="Puxty R.J."/>
            <person name="Weihe C."/>
            <person name="Marston M.F."/>
            <person name="Martiny J.B."/>
        </authorList>
    </citation>
    <scope>NUCLEOTIDE SEQUENCE [LARGE SCALE GENOMIC DNA]</scope>
    <source>
        <strain evidence="4">0810PA29</strain>
    </source>
</reference>
<evidence type="ECO:0000313" key="7">
    <source>
        <dbReference type="Proteomes" id="UP000297591"/>
    </source>
</evidence>
<evidence type="ECO:0000313" key="6">
    <source>
        <dbReference type="Proteomes" id="UP000224839"/>
    </source>
</evidence>
<sequence length="119" mass="14055">MNYQYPLYAPYWKVDLFHKSWYSTLSSLFKMINVKDNEDGSFVIEWDENDEAESIFNDWTKEDFTNFLRWAAEEELSKDSDKSGEKSGEDGDSKEATEEDWEDFWHGPEANKIKGDELS</sequence>
<evidence type="ECO:0000313" key="2">
    <source>
        <dbReference type="EMBL" id="AET72650.1"/>
    </source>
</evidence>
<feature type="region of interest" description="Disordered" evidence="1">
    <location>
        <begin position="75"/>
        <end position="119"/>
    </location>
</feature>
<evidence type="ECO:0000313" key="4">
    <source>
        <dbReference type="EMBL" id="AOV59955.1"/>
    </source>
</evidence>
<dbReference type="EMBL" id="JF974299">
    <property type="protein sequence ID" value="AET72650.1"/>
    <property type="molecule type" value="Genomic_DNA"/>
</dbReference>
<feature type="compositionally biased region" description="Basic and acidic residues" evidence="1">
    <location>
        <begin position="103"/>
        <end position="119"/>
    </location>
</feature>
<dbReference type="EMBL" id="KU686203">
    <property type="protein sequence ID" value="AOV59955.1"/>
    <property type="molecule type" value="Genomic_DNA"/>
</dbReference>
<accession>G8EXW0</accession>
<dbReference type="GeneID" id="16045271"/>
<gene>
    <name evidence="4" type="ORF">P29A0810_019</name>
    <name evidence="3" type="ORF">SXCG_00061</name>
    <name evidence="2" type="ORF">SXFG_00100</name>
</gene>
<dbReference type="KEGG" id="vg:16045271"/>
<proteinExistence type="predicted"/>
<evidence type="ECO:0000256" key="1">
    <source>
        <dbReference type="SAM" id="MobiDB-lite"/>
    </source>
</evidence>
<dbReference type="EMBL" id="HQ634178">
    <property type="protein sequence ID" value="AGN33863.1"/>
    <property type="molecule type" value="Genomic_DNA"/>
</dbReference>
<evidence type="ECO:0000313" key="5">
    <source>
        <dbReference type="Proteomes" id="UP000014318"/>
    </source>
</evidence>
<dbReference type="Proteomes" id="UP000014318">
    <property type="component" value="Segment"/>
</dbReference>
<dbReference type="RefSeq" id="YP_008125556.1">
    <property type="nucleotide sequence ID" value="NC_021530.1"/>
</dbReference>